<gene>
    <name evidence="1" type="ORF">ACFOPH_01085</name>
</gene>
<dbReference type="EMBL" id="JBHRVV010000001">
    <property type="protein sequence ID" value="MFC3456846.1"/>
    <property type="molecule type" value="Genomic_DNA"/>
</dbReference>
<dbReference type="Proteomes" id="UP001595665">
    <property type="component" value="Unassembled WGS sequence"/>
</dbReference>
<evidence type="ECO:0000313" key="1">
    <source>
        <dbReference type="EMBL" id="MFC3456846.1"/>
    </source>
</evidence>
<sequence length="283" mass="30044">MPRPGRLRLPGQALRLGIGHDSLALVRTSRVFARGTAVLAEARCADANDPQALGAALRALLAEAGAEVAGWPVSVVLADELARMWQVAPPPGAAQLADLEAAAAMRFQSLFGAPPGGWKIAADWQATRPFLAAALPAALLDVLEQAAREARCHLVEIVPQFVVAMNHWRKRHRPGAWFGLMHGQVLTLAAYDGAALAALRTAVVPPGADRDWLESHVAREALRVGVGRPERVQVCGPAPRSWASHEGRLKFGCTLLEDEDEGEQAVDQVRSAAVRLACTGSAA</sequence>
<organism evidence="1 2">
    <name type="scientific">Massilia haematophila</name>
    <dbReference type="NCBI Taxonomy" id="457923"/>
    <lineage>
        <taxon>Bacteria</taxon>
        <taxon>Pseudomonadati</taxon>
        <taxon>Pseudomonadota</taxon>
        <taxon>Betaproteobacteria</taxon>
        <taxon>Burkholderiales</taxon>
        <taxon>Oxalobacteraceae</taxon>
        <taxon>Telluria group</taxon>
        <taxon>Massilia</taxon>
    </lineage>
</organism>
<comment type="caution">
    <text evidence="1">The sequence shown here is derived from an EMBL/GenBank/DDBJ whole genome shotgun (WGS) entry which is preliminary data.</text>
</comment>
<accession>A0ABV7PEJ4</accession>
<proteinExistence type="predicted"/>
<evidence type="ECO:0000313" key="2">
    <source>
        <dbReference type="Proteomes" id="UP001595665"/>
    </source>
</evidence>
<keyword evidence="2" id="KW-1185">Reference proteome</keyword>
<name>A0ABV7PEJ4_9BURK</name>
<dbReference type="RefSeq" id="WP_379732924.1">
    <property type="nucleotide sequence ID" value="NZ_JBHRVV010000001.1"/>
</dbReference>
<reference evidence="2" key="1">
    <citation type="journal article" date="2019" name="Int. J. Syst. Evol. Microbiol.">
        <title>The Global Catalogue of Microorganisms (GCM) 10K type strain sequencing project: providing services to taxonomists for standard genome sequencing and annotation.</title>
        <authorList>
            <consortium name="The Broad Institute Genomics Platform"/>
            <consortium name="The Broad Institute Genome Sequencing Center for Infectious Disease"/>
            <person name="Wu L."/>
            <person name="Ma J."/>
        </authorList>
    </citation>
    <scope>NUCLEOTIDE SEQUENCE [LARGE SCALE GENOMIC DNA]</scope>
    <source>
        <strain evidence="2">CCM 7480</strain>
    </source>
</reference>
<protein>
    <submittedName>
        <fullName evidence="1">Uncharacterized protein</fullName>
    </submittedName>
</protein>